<dbReference type="PROSITE" id="PS01031">
    <property type="entry name" value="SHSP"/>
    <property type="match status" value="1"/>
</dbReference>
<dbReference type="Gene3D" id="2.60.40.790">
    <property type="match status" value="1"/>
</dbReference>
<dbReference type="RefSeq" id="WP_070935770.1">
    <property type="nucleotide sequence ID" value="NZ_MIPT01000001.1"/>
</dbReference>
<name>A0A1S1HFI8_9SPHN</name>
<sequence>MALRDLIPWSRQENRLPATVEPEREAALESHPLLSLHREVNRLFDDVFRGFGVPAFAGLGRTASWPQVELDENDTEIRITAELPGLDEKDIDILVEDGVLTLRGEKRAEVEDKKRGYSERSYGRFERRIGLPRGIERDKAQASFRNGVLTVTLPRSAEANENVRRIPVNAKAA</sequence>
<evidence type="ECO:0000256" key="1">
    <source>
        <dbReference type="ARBA" id="ARBA00023016"/>
    </source>
</evidence>
<dbReference type="SUPFAM" id="SSF49764">
    <property type="entry name" value="HSP20-like chaperones"/>
    <property type="match status" value="1"/>
</dbReference>
<accession>A0A1S1HFI8</accession>
<organism evidence="5 6">
    <name type="scientific">Edaphosphingomonas haloaromaticamans</name>
    <dbReference type="NCBI Taxonomy" id="653954"/>
    <lineage>
        <taxon>Bacteria</taxon>
        <taxon>Pseudomonadati</taxon>
        <taxon>Pseudomonadota</taxon>
        <taxon>Alphaproteobacteria</taxon>
        <taxon>Sphingomonadales</taxon>
        <taxon>Rhizorhabdaceae</taxon>
        <taxon>Edaphosphingomonas</taxon>
    </lineage>
</organism>
<dbReference type="PANTHER" id="PTHR46733">
    <property type="entry name" value="26.5 KDA HEAT SHOCK PROTEIN, MITOCHONDRIAL"/>
    <property type="match status" value="1"/>
</dbReference>
<comment type="caution">
    <text evidence="5">The sequence shown here is derived from an EMBL/GenBank/DDBJ whole genome shotgun (WGS) entry which is preliminary data.</text>
</comment>
<evidence type="ECO:0000313" key="5">
    <source>
        <dbReference type="EMBL" id="OHT20231.1"/>
    </source>
</evidence>
<evidence type="ECO:0000313" key="6">
    <source>
        <dbReference type="Proteomes" id="UP000179467"/>
    </source>
</evidence>
<proteinExistence type="inferred from homology"/>
<keyword evidence="6" id="KW-1185">Reference proteome</keyword>
<dbReference type="PANTHER" id="PTHR46733:SF4">
    <property type="entry name" value="HEAT SHOCK PROTEIN 21, CHLOROPLASTIC"/>
    <property type="match status" value="1"/>
</dbReference>
<gene>
    <name evidence="5" type="primary">hspX</name>
    <name evidence="5" type="ORF">BHE75_02226</name>
</gene>
<reference evidence="5 6" key="1">
    <citation type="submission" date="2016-09" db="EMBL/GenBank/DDBJ databases">
        <title>Metabolic pathway, cell adaptation mechanisms and a novel monoxygenase revealed through proteogenomic-transcription analysis of a Sphingomonas haloaromaticamans strain degrading the fungicide ortho-phenylphenol.</title>
        <authorList>
            <person name="Perruchon C."/>
            <person name="Papadopoulou E.S."/>
            <person name="Rousidou C."/>
            <person name="Vasileiadis S."/>
            <person name="Tanou G."/>
            <person name="Amoutzias G."/>
            <person name="Molassiotis A."/>
            <person name="Karpouzas D.G."/>
        </authorList>
    </citation>
    <scope>NUCLEOTIDE SEQUENCE [LARGE SCALE GENOMIC DNA]</scope>
    <source>
        <strain evidence="5 6">P3</strain>
    </source>
</reference>
<dbReference type="EMBL" id="MIPT01000001">
    <property type="protein sequence ID" value="OHT20231.1"/>
    <property type="molecule type" value="Genomic_DNA"/>
</dbReference>
<keyword evidence="1" id="KW-0346">Stress response</keyword>
<dbReference type="OrthoDB" id="9808910at2"/>
<evidence type="ECO:0000259" key="4">
    <source>
        <dbReference type="PROSITE" id="PS01031"/>
    </source>
</evidence>
<dbReference type="Proteomes" id="UP000179467">
    <property type="component" value="Unassembled WGS sequence"/>
</dbReference>
<feature type="domain" description="SHSP" evidence="4">
    <location>
        <begin position="59"/>
        <end position="171"/>
    </location>
</feature>
<dbReference type="InterPro" id="IPR044587">
    <property type="entry name" value="HSP21-like"/>
</dbReference>
<dbReference type="InterPro" id="IPR008978">
    <property type="entry name" value="HSP20-like_chaperone"/>
</dbReference>
<evidence type="ECO:0000256" key="2">
    <source>
        <dbReference type="PROSITE-ProRule" id="PRU00285"/>
    </source>
</evidence>
<dbReference type="CDD" id="cd06464">
    <property type="entry name" value="ACD_sHsps-like"/>
    <property type="match status" value="1"/>
</dbReference>
<dbReference type="GO" id="GO:0009408">
    <property type="term" value="P:response to heat"/>
    <property type="evidence" value="ECO:0007669"/>
    <property type="project" value="InterPro"/>
</dbReference>
<dbReference type="InterPro" id="IPR002068">
    <property type="entry name" value="A-crystallin/Hsp20_dom"/>
</dbReference>
<comment type="similarity">
    <text evidence="2 3">Belongs to the small heat shock protein (HSP20) family.</text>
</comment>
<protein>
    <submittedName>
        <fullName evidence="5">Alpha-crystallin</fullName>
    </submittedName>
</protein>
<evidence type="ECO:0000256" key="3">
    <source>
        <dbReference type="RuleBase" id="RU003616"/>
    </source>
</evidence>
<dbReference type="Pfam" id="PF00011">
    <property type="entry name" value="HSP20"/>
    <property type="match status" value="1"/>
</dbReference>
<dbReference type="AlphaFoldDB" id="A0A1S1HFI8"/>